<dbReference type="Gene3D" id="3.30.420.40">
    <property type="match status" value="2"/>
</dbReference>
<accession>A0A1I4YHX2</accession>
<gene>
    <name evidence="2" type="ORF">SAMN05216219_0222</name>
</gene>
<evidence type="ECO:0000313" key="2">
    <source>
        <dbReference type="EMBL" id="SFN37169.1"/>
    </source>
</evidence>
<dbReference type="SUPFAM" id="SSF53067">
    <property type="entry name" value="Actin-like ATPase domain"/>
    <property type="match status" value="2"/>
</dbReference>
<reference evidence="3" key="1">
    <citation type="submission" date="2016-10" db="EMBL/GenBank/DDBJ databases">
        <authorList>
            <person name="Varghese N."/>
            <person name="Submissions S."/>
        </authorList>
    </citation>
    <scope>NUCLEOTIDE SEQUENCE [LARGE SCALE GENOMIC DNA]</scope>
    <source>
        <strain evidence="3">CGMCC 1.11101</strain>
    </source>
</reference>
<dbReference type="EMBL" id="FOVM01000001">
    <property type="protein sequence ID" value="SFN37169.1"/>
    <property type="molecule type" value="Genomic_DNA"/>
</dbReference>
<feature type="domain" description="ATPase BadF/BadG/BcrA/BcrD type" evidence="1">
    <location>
        <begin position="7"/>
        <end position="301"/>
    </location>
</feature>
<dbReference type="Pfam" id="PF01869">
    <property type="entry name" value="BcrAD_BadFG"/>
    <property type="match status" value="1"/>
</dbReference>
<dbReference type="AlphaFoldDB" id="A0A1I4YHX2"/>
<name>A0A1I4YHX2_9MICO</name>
<dbReference type="InterPro" id="IPR002731">
    <property type="entry name" value="ATPase_BadF"/>
</dbReference>
<organism evidence="2 3">
    <name type="scientific">Mycetocola miduiensis</name>
    <dbReference type="NCBI Taxonomy" id="995034"/>
    <lineage>
        <taxon>Bacteria</taxon>
        <taxon>Bacillati</taxon>
        <taxon>Actinomycetota</taxon>
        <taxon>Actinomycetes</taxon>
        <taxon>Micrococcales</taxon>
        <taxon>Microbacteriaceae</taxon>
        <taxon>Mycetocola</taxon>
    </lineage>
</organism>
<dbReference type="RefSeq" id="WP_090708058.1">
    <property type="nucleotide sequence ID" value="NZ_FOVM01000001.1"/>
</dbReference>
<evidence type="ECO:0000313" key="3">
    <source>
        <dbReference type="Proteomes" id="UP000198867"/>
    </source>
</evidence>
<dbReference type="Proteomes" id="UP000198867">
    <property type="component" value="Unassembled WGS sequence"/>
</dbReference>
<protein>
    <submittedName>
        <fullName evidence="2">BadF-type ATPase</fullName>
    </submittedName>
</protein>
<dbReference type="InterPro" id="IPR052519">
    <property type="entry name" value="Euk-type_GlcNAc_Kinase"/>
</dbReference>
<dbReference type="PANTHER" id="PTHR43190">
    <property type="entry name" value="N-ACETYL-D-GLUCOSAMINE KINASE"/>
    <property type="match status" value="1"/>
</dbReference>
<dbReference type="STRING" id="995034.SAMN05216219_0222"/>
<proteinExistence type="predicted"/>
<evidence type="ECO:0000259" key="1">
    <source>
        <dbReference type="Pfam" id="PF01869"/>
    </source>
</evidence>
<dbReference type="InterPro" id="IPR043129">
    <property type="entry name" value="ATPase_NBD"/>
</dbReference>
<dbReference type="OrthoDB" id="8701357at2"/>
<keyword evidence="3" id="KW-1185">Reference proteome</keyword>
<dbReference type="PANTHER" id="PTHR43190:SF3">
    <property type="entry name" value="N-ACETYL-D-GLUCOSAMINE KINASE"/>
    <property type="match status" value="1"/>
</dbReference>
<sequence length="326" mass="32844">MPLLLALDAGGTSTRATLLDPTGRCIAYARAGGGNPVSSGLEHASSQLGLAAEGAVASTGAAPSDVGPVLMAMAGMSVNASTDWISGPLKNRGFDGPIRLESDLLATFFSGTWEPDGYGVVAGTGSAGIRVRSGLVERSADGLGWLLGDVGSGFWIGHRVARAVVAALDGRTGPTALTALLLEDLGIPATGELVQSGRLESLRLATDALYRLRPVELSRFAPLAFAARDDATAKAILADAADALADLFTAIASPAVTGPLVLGGSILAQEGVVAESVAAAAAGRVTRMHQVPDGMVGAIVLSLRAAGVDVGPEVFDRIVTSLAALR</sequence>